<proteinExistence type="predicted"/>
<protein>
    <submittedName>
        <fullName evidence="2">Uncharacterized protein</fullName>
    </submittedName>
</protein>
<dbReference type="EMBL" id="CP020083">
    <property type="protein sequence ID" value="ASR52386.1"/>
    <property type="molecule type" value="Genomic_DNA"/>
</dbReference>
<name>A0ABN5B634_9SPHN</name>
<feature type="compositionally biased region" description="Low complexity" evidence="1">
    <location>
        <begin position="192"/>
        <end position="206"/>
    </location>
</feature>
<evidence type="ECO:0000313" key="3">
    <source>
        <dbReference type="Proteomes" id="UP000258016"/>
    </source>
</evidence>
<organism evidence="2 3">
    <name type="scientific">Blastomonas fulva</name>
    <dbReference type="NCBI Taxonomy" id="1550728"/>
    <lineage>
        <taxon>Bacteria</taxon>
        <taxon>Pseudomonadati</taxon>
        <taxon>Pseudomonadota</taxon>
        <taxon>Alphaproteobacteria</taxon>
        <taxon>Sphingomonadales</taxon>
        <taxon>Sphingomonadaceae</taxon>
        <taxon>Blastomonas</taxon>
    </lineage>
</organism>
<feature type="region of interest" description="Disordered" evidence="1">
    <location>
        <begin position="243"/>
        <end position="287"/>
    </location>
</feature>
<gene>
    <name evidence="2" type="ORF">B5J99_13725</name>
</gene>
<dbReference type="RefSeq" id="WP_117352691.1">
    <property type="nucleotide sequence ID" value="NZ_CP020083.1"/>
</dbReference>
<feature type="compositionally biased region" description="Basic and acidic residues" evidence="1">
    <location>
        <begin position="270"/>
        <end position="283"/>
    </location>
</feature>
<evidence type="ECO:0000256" key="1">
    <source>
        <dbReference type="SAM" id="MobiDB-lite"/>
    </source>
</evidence>
<accession>A0ABN5B634</accession>
<dbReference type="GeneID" id="303486637"/>
<feature type="region of interest" description="Disordered" evidence="1">
    <location>
        <begin position="376"/>
        <end position="412"/>
    </location>
</feature>
<sequence>MAETRDEETGEAEGAVAAVPVRYPAAIAVGGGLAAAVGSSFIPMNAIEGFVSAYGIAELLPAAAPPLGNTARLALSTGIGTLTAGALLALLPRGETDIMGFETAVKSDPAQSGSSEDAAASASRSGTSRLAGWLRTLRFGKSEAAEDEVSDFADLKRLRIRNADQHPDAPVRAPIMASSDLDAEVTSEPDMALPAAASAQSAESNPEPMPLDLDASMAFAPPASAEPAPAEPAPAPSFRFAPALAEPEAEEDGQDPWEAVAPEPVQPEDQQAKIHAEHVHQHAAEPATADYDQLGIAELLDRLERGLARRRDTAMASAVPAGRVVALTMAANPTSGIEPVVTSDADPRFGIRRGTEITEHAIEPLADKALADATAAPSDWSDTVAEPAAEAPGDIASEIDADHGDPETDAQEAAVDDDMDAALRDALATLRQLSDRQRNI</sequence>
<keyword evidence="3" id="KW-1185">Reference proteome</keyword>
<dbReference type="Proteomes" id="UP000258016">
    <property type="component" value="Chromosome"/>
</dbReference>
<feature type="region of interest" description="Disordered" evidence="1">
    <location>
        <begin position="192"/>
        <end position="215"/>
    </location>
</feature>
<evidence type="ECO:0000313" key="2">
    <source>
        <dbReference type="EMBL" id="ASR52386.1"/>
    </source>
</evidence>
<reference evidence="2 3" key="1">
    <citation type="submission" date="2017-03" db="EMBL/GenBank/DDBJ databases">
        <title>Complete genome sequence of Blastomonas fulva degrading microcsystin LR.</title>
        <authorList>
            <person name="Lee H.-g."/>
            <person name="Jin L."/>
            <person name="oh H.-M."/>
        </authorList>
    </citation>
    <scope>NUCLEOTIDE SEQUENCE [LARGE SCALE GENOMIC DNA]</scope>
    <source>
        <strain evidence="2 3">T2</strain>
    </source>
</reference>